<sequence length="83" mass="9875">MRGPRQSLEETRRGPSHHHAPPPEHLQVGRNSPPRRDPTRFHQRSSVVTELKRRERSCKQPRSEARRPLQQNTRRQTEKLTEI</sequence>
<keyword evidence="3" id="KW-1185">Reference proteome</keyword>
<accession>A0A8X7WDI2</accession>
<feature type="compositionally biased region" description="Basic and acidic residues" evidence="1">
    <location>
        <begin position="50"/>
        <end position="67"/>
    </location>
</feature>
<reference evidence="2 3" key="1">
    <citation type="submission" date="2020-02" db="EMBL/GenBank/DDBJ databases">
        <authorList>
            <person name="Ma Q."/>
            <person name="Huang Y."/>
            <person name="Song X."/>
            <person name="Pei D."/>
        </authorList>
    </citation>
    <scope>NUCLEOTIDE SEQUENCE [LARGE SCALE GENOMIC DNA]</scope>
    <source>
        <strain evidence="2">Sxm20200214</strain>
        <tissue evidence="2">Leaf</tissue>
    </source>
</reference>
<dbReference type="Proteomes" id="UP000886595">
    <property type="component" value="Unassembled WGS sequence"/>
</dbReference>
<name>A0A8X7WDI2_BRACI</name>
<protein>
    <submittedName>
        <fullName evidence="2">Uncharacterized protein</fullName>
    </submittedName>
</protein>
<comment type="caution">
    <text evidence="2">The sequence shown here is derived from an EMBL/GenBank/DDBJ whole genome shotgun (WGS) entry which is preliminary data.</text>
</comment>
<feature type="region of interest" description="Disordered" evidence="1">
    <location>
        <begin position="1"/>
        <end position="83"/>
    </location>
</feature>
<dbReference type="EMBL" id="JAAMPC010000002">
    <property type="protein sequence ID" value="KAG2327816.1"/>
    <property type="molecule type" value="Genomic_DNA"/>
</dbReference>
<evidence type="ECO:0000256" key="1">
    <source>
        <dbReference type="SAM" id="MobiDB-lite"/>
    </source>
</evidence>
<organism evidence="2 3">
    <name type="scientific">Brassica carinata</name>
    <name type="common">Ethiopian mustard</name>
    <name type="synonym">Abyssinian cabbage</name>
    <dbReference type="NCBI Taxonomy" id="52824"/>
    <lineage>
        <taxon>Eukaryota</taxon>
        <taxon>Viridiplantae</taxon>
        <taxon>Streptophyta</taxon>
        <taxon>Embryophyta</taxon>
        <taxon>Tracheophyta</taxon>
        <taxon>Spermatophyta</taxon>
        <taxon>Magnoliopsida</taxon>
        <taxon>eudicotyledons</taxon>
        <taxon>Gunneridae</taxon>
        <taxon>Pentapetalae</taxon>
        <taxon>rosids</taxon>
        <taxon>malvids</taxon>
        <taxon>Brassicales</taxon>
        <taxon>Brassicaceae</taxon>
        <taxon>Brassiceae</taxon>
        <taxon>Brassica</taxon>
    </lineage>
</organism>
<gene>
    <name evidence="2" type="ORF">Bca52824_010544</name>
</gene>
<evidence type="ECO:0000313" key="3">
    <source>
        <dbReference type="Proteomes" id="UP000886595"/>
    </source>
</evidence>
<evidence type="ECO:0000313" key="2">
    <source>
        <dbReference type="EMBL" id="KAG2327816.1"/>
    </source>
</evidence>
<dbReference type="AlphaFoldDB" id="A0A8X7WDI2"/>
<proteinExistence type="predicted"/>